<keyword evidence="6 12" id="KW-0328">Glycosyltransferase</keyword>
<name>A0A4T0FUA6_9BASI</name>
<dbReference type="UniPathway" id="UPA00196"/>
<dbReference type="GO" id="GO:0000009">
    <property type="term" value="F:alpha-1,6-mannosyltransferase activity"/>
    <property type="evidence" value="ECO:0007669"/>
    <property type="project" value="InterPro"/>
</dbReference>
<dbReference type="GO" id="GO:0006506">
    <property type="term" value="P:GPI anchor biosynthetic process"/>
    <property type="evidence" value="ECO:0007669"/>
    <property type="project" value="UniProtKB-UniPathway"/>
</dbReference>
<keyword evidence="8 12" id="KW-0812">Transmembrane</keyword>
<evidence type="ECO:0000256" key="3">
    <source>
        <dbReference type="ARBA" id="ARBA00008698"/>
    </source>
</evidence>
<evidence type="ECO:0000256" key="5">
    <source>
        <dbReference type="ARBA" id="ARBA00022502"/>
    </source>
</evidence>
<evidence type="ECO:0000256" key="4">
    <source>
        <dbReference type="ARBA" id="ARBA00013795"/>
    </source>
</evidence>
<dbReference type="GO" id="GO:0031501">
    <property type="term" value="C:mannosyltransferase complex"/>
    <property type="evidence" value="ECO:0007669"/>
    <property type="project" value="TreeGrafter"/>
</dbReference>
<dbReference type="GO" id="GO:0004376">
    <property type="term" value="F:GPI mannosyltransferase activity"/>
    <property type="evidence" value="ECO:0007669"/>
    <property type="project" value="InterPro"/>
</dbReference>
<sequence length="328" mass="36578">MKPGVAWQYDHEIAFMPGVPWLMRLGGQLIQLLRRSETMDPIDAVLGGAIITNLVSLLAPVELYRLTRVTFPHMSPSQAAKPALIMAACTPSPPSLIAPYTEAVYAPLSLMTARLVREGKWGRAAITALIATYTRANGFLLAGFFIYDLLVLPLLQDRRIPQQIIYRTAAAVIGVAAAIAPFIYTQWEAHARLCPSAPFCSSALPLAYSHVQAKYWNNGWLQYWTVQQIPNFIISMPVYAAGVCAVVDARKKLTVHALPHYILHSVILALLFFFSNVQIALRFATALPVLWWWVADRRHSAAGRYFIMWAQLWGYLSCVLWAAFLPPA</sequence>
<evidence type="ECO:0000313" key="14">
    <source>
        <dbReference type="Proteomes" id="UP000310189"/>
    </source>
</evidence>
<proteinExistence type="inferred from homology"/>
<evidence type="ECO:0000256" key="11">
    <source>
        <dbReference type="ARBA" id="ARBA00023136"/>
    </source>
</evidence>
<keyword evidence="7 12" id="KW-0808">Transferase</keyword>
<evidence type="ECO:0000256" key="10">
    <source>
        <dbReference type="ARBA" id="ARBA00022989"/>
    </source>
</evidence>
<evidence type="ECO:0000256" key="2">
    <source>
        <dbReference type="ARBA" id="ARBA00004687"/>
    </source>
</evidence>
<dbReference type="EC" id="2.4.1.-" evidence="12"/>
<dbReference type="GO" id="GO:0005789">
    <property type="term" value="C:endoplasmic reticulum membrane"/>
    <property type="evidence" value="ECO:0007669"/>
    <property type="project" value="UniProtKB-SubCell"/>
</dbReference>
<dbReference type="Pfam" id="PF04188">
    <property type="entry name" value="Mannosyl_trans2"/>
    <property type="match status" value="1"/>
</dbReference>
<keyword evidence="5 12" id="KW-0337">GPI-anchor biosynthesis</keyword>
<dbReference type="InterPro" id="IPR007315">
    <property type="entry name" value="PIG-V/Gpi18"/>
</dbReference>
<comment type="caution">
    <text evidence="12">Lacks conserved residue(s) required for the propagation of feature annotation.</text>
</comment>
<keyword evidence="11 12" id="KW-0472">Membrane</keyword>
<organism evidence="13 14">
    <name type="scientific">Wallemia hederae</name>
    <dbReference type="NCBI Taxonomy" id="1540922"/>
    <lineage>
        <taxon>Eukaryota</taxon>
        <taxon>Fungi</taxon>
        <taxon>Dikarya</taxon>
        <taxon>Basidiomycota</taxon>
        <taxon>Wallemiomycotina</taxon>
        <taxon>Wallemiomycetes</taxon>
        <taxon>Wallemiales</taxon>
        <taxon>Wallemiaceae</taxon>
        <taxon>Wallemia</taxon>
    </lineage>
</organism>
<keyword evidence="14" id="KW-1185">Reference proteome</keyword>
<evidence type="ECO:0000256" key="1">
    <source>
        <dbReference type="ARBA" id="ARBA00004477"/>
    </source>
</evidence>
<reference evidence="13 14" key="1">
    <citation type="submission" date="2019-03" db="EMBL/GenBank/DDBJ databases">
        <title>Sequencing 23 genomes of Wallemia ichthyophaga.</title>
        <authorList>
            <person name="Gostincar C."/>
        </authorList>
    </citation>
    <scope>NUCLEOTIDE SEQUENCE [LARGE SCALE GENOMIC DNA]</scope>
    <source>
        <strain evidence="13 14">EXF-5753</strain>
    </source>
</reference>
<evidence type="ECO:0000256" key="6">
    <source>
        <dbReference type="ARBA" id="ARBA00022676"/>
    </source>
</evidence>
<feature type="transmembrane region" description="Helical" evidence="12">
    <location>
        <begin position="306"/>
        <end position="325"/>
    </location>
</feature>
<comment type="subcellular location">
    <subcellularLocation>
        <location evidence="1 12">Endoplasmic reticulum membrane</location>
        <topology evidence="1 12">Multi-pass membrane protein</topology>
    </subcellularLocation>
</comment>
<keyword evidence="9 12" id="KW-0256">Endoplasmic reticulum</keyword>
<dbReference type="AlphaFoldDB" id="A0A4T0FUA6"/>
<gene>
    <name evidence="13" type="ORF">E3P99_00661</name>
</gene>
<comment type="caution">
    <text evidence="13">The sequence shown here is derived from an EMBL/GenBank/DDBJ whole genome shotgun (WGS) entry which is preliminary data.</text>
</comment>
<dbReference type="OrthoDB" id="10252502at2759"/>
<dbReference type="EMBL" id="SPNW01000007">
    <property type="protein sequence ID" value="TIA92352.1"/>
    <property type="molecule type" value="Genomic_DNA"/>
</dbReference>
<comment type="function">
    <text evidence="12">Mannosyltransferase involved in glycosylphosphatidylinositol-anchor biosynthesis.</text>
</comment>
<comment type="similarity">
    <text evidence="3 12">Belongs to the PIGV family.</text>
</comment>
<protein>
    <recommendedName>
        <fullName evidence="4 12">GPI mannosyltransferase 2</fullName>
        <ecNumber evidence="12">2.4.1.-</ecNumber>
    </recommendedName>
</protein>
<evidence type="ECO:0000256" key="9">
    <source>
        <dbReference type="ARBA" id="ARBA00022824"/>
    </source>
</evidence>
<feature type="transmembrane region" description="Helical" evidence="12">
    <location>
        <begin position="164"/>
        <end position="184"/>
    </location>
</feature>
<dbReference type="Proteomes" id="UP000310189">
    <property type="component" value="Unassembled WGS sequence"/>
</dbReference>
<evidence type="ECO:0000256" key="7">
    <source>
        <dbReference type="ARBA" id="ARBA00022679"/>
    </source>
</evidence>
<comment type="pathway">
    <text evidence="2 12">Glycolipid biosynthesis; glycosylphosphatidylinositol-anchor biosynthesis.</text>
</comment>
<evidence type="ECO:0000256" key="12">
    <source>
        <dbReference type="RuleBase" id="RU363112"/>
    </source>
</evidence>
<evidence type="ECO:0000256" key="8">
    <source>
        <dbReference type="ARBA" id="ARBA00022692"/>
    </source>
</evidence>
<feature type="transmembrane region" description="Helical" evidence="12">
    <location>
        <begin position="229"/>
        <end position="249"/>
    </location>
</feature>
<feature type="transmembrane region" description="Helical" evidence="12">
    <location>
        <begin position="136"/>
        <end position="155"/>
    </location>
</feature>
<dbReference type="PANTHER" id="PTHR12468">
    <property type="entry name" value="GPI MANNOSYLTRANSFERASE 2"/>
    <property type="match status" value="1"/>
</dbReference>
<evidence type="ECO:0000313" key="13">
    <source>
        <dbReference type="EMBL" id="TIA92352.1"/>
    </source>
</evidence>
<feature type="transmembrane region" description="Helical" evidence="12">
    <location>
        <begin position="261"/>
        <end position="294"/>
    </location>
</feature>
<keyword evidence="10 12" id="KW-1133">Transmembrane helix</keyword>
<dbReference type="PANTHER" id="PTHR12468:SF2">
    <property type="entry name" value="GPI MANNOSYLTRANSFERASE 2"/>
    <property type="match status" value="1"/>
</dbReference>
<accession>A0A4T0FUA6</accession>